<evidence type="ECO:0000313" key="2">
    <source>
        <dbReference type="EMBL" id="KCV72676.1"/>
    </source>
</evidence>
<dbReference type="GeneID" id="20524981"/>
<dbReference type="OrthoDB" id="18781at2759"/>
<dbReference type="EMBL" id="KB932201">
    <property type="protein sequence ID" value="KCV72676.1"/>
    <property type="molecule type" value="Genomic_DNA"/>
</dbReference>
<feature type="region of interest" description="Disordered" evidence="1">
    <location>
        <begin position="136"/>
        <end position="270"/>
    </location>
</feature>
<feature type="compositionally biased region" description="Basic and acidic residues" evidence="1">
    <location>
        <begin position="224"/>
        <end position="241"/>
    </location>
</feature>
<evidence type="ECO:0000256" key="1">
    <source>
        <dbReference type="SAM" id="MobiDB-lite"/>
    </source>
</evidence>
<dbReference type="Gene3D" id="3.40.50.300">
    <property type="entry name" value="P-loop containing nucleotide triphosphate hydrolases"/>
    <property type="match status" value="1"/>
</dbReference>
<accession>A0A058ZFE6</accession>
<feature type="region of interest" description="Disordered" evidence="1">
    <location>
        <begin position="960"/>
        <end position="992"/>
    </location>
</feature>
<dbReference type="InterPro" id="IPR027417">
    <property type="entry name" value="P-loop_NTPase"/>
</dbReference>
<evidence type="ECO:0000313" key="3">
    <source>
        <dbReference type="Proteomes" id="UP000030693"/>
    </source>
</evidence>
<organism evidence="2">
    <name type="scientific">Fonticula alba</name>
    <name type="common">Slime mold</name>
    <dbReference type="NCBI Taxonomy" id="691883"/>
    <lineage>
        <taxon>Eukaryota</taxon>
        <taxon>Rotosphaerida</taxon>
        <taxon>Fonticulaceae</taxon>
        <taxon>Fonticula</taxon>
    </lineage>
</organism>
<dbReference type="SUPFAM" id="SSF52540">
    <property type="entry name" value="P-loop containing nucleoside triphosphate hydrolases"/>
    <property type="match status" value="1"/>
</dbReference>
<feature type="region of interest" description="Disordered" evidence="1">
    <location>
        <begin position="1"/>
        <end position="121"/>
    </location>
</feature>
<feature type="compositionally biased region" description="Low complexity" evidence="1">
    <location>
        <begin position="138"/>
        <end position="151"/>
    </location>
</feature>
<dbReference type="Proteomes" id="UP000030693">
    <property type="component" value="Unassembled WGS sequence"/>
</dbReference>
<gene>
    <name evidence="2" type="ORF">H696_00256</name>
</gene>
<sequence>MSGLPNKGGQPPPLAAGLARSRLPIMATTMGLGRSGSTGSASLSHSTTSWDFRRPSSLASGSGLVKKNPSVPALQSASTGPRADMDSVSSLQRSLVETARAAGPPSAGLRDPTPTPALPTDNLLFSAQQTSLGLNRQVSSVASPASGSGLPKQGTSCDGAPTARSAACAPDLAPRSPTSEVLGSLASKRPAANFKRLNLSKRGRGFGGRSARGGRFSGGPASGWHDRRAPTSSESDLHFDAEIENEDDIEESHASEADPDAPAGLRRGFGSGTEADLSEWMDIADASAAMFELAPLSRLTVPEAQSHLRQRQGPLRDGEMQAALNVLREAGLLGEDPLLGSEMACLEALFNGARAGALLHTVQRLDQLTRAARLACLLLRSRCLELGAATGAPRPLSIIVVPDDPAAEQEASALRQLGLSVLTPGSPDTPGLLARLLERSVDVVVLSALRVNSPLLAWSADMAGHLHHDRTLAAHARETGRNGLFPEASFVYLAGSEHAHPLSATFKPEFLRAVTSLRSGIHLGPVRLDSATILSASLPLGRASLEWTARTMCSNPGQTPPQVFPCPALPNNVTLTAHACSNQNAFLLDLLVLPHPELGVKYSLDAGQLSNLPELAPAPGLPAPGAPASAPVLVLCERRETADSLAELLRNRRRAGHCVSLHAGMSLDERARLATSIRNGLVNVVISTPQTSLNMSAQLGRQRRRGAFRAIIYLNAPPSPDRLVLDAAHLLDPDGVGTLLLLPEAAADAMATLRKTASQIARFSQGRFHSSRFREETLAHVCTLLGDATAGPLGEALAPGSRVLHVPGSRPVLLAPTAALQHTLNVDSYALDYLLAAAGSLAGPSAGTRTAPWVPRRVTFLVRDPGQLRRLAVPALLRLRASGPELATLGEHLTRNSSGRPIDQPADLLAWRIFAENTFAPGILAGLEAGIGREHPAAGLAVGLLFAPLPGLLVRRMASGQRRSAGARRRTKIRAATDPDPEPEGSSDPLDTGMSDLQFLLTVDTWVLAEFLATHFPEGLPCTAGSMALRQCLLGAGGGADQPQEADARQAVAGLPSGLSAVLSQLAQLTSLGVVQPPRLARGARAPRPPTDPRADPIVARVLTISEPCVMVRLASRQIPTPGAPGEEEPAVERLTFAFDALDARLSRQAQVMAELATFAGYRSGPSTDRESFNVTMLLNGHATETALEDAIAQMPWSHLITGKNIGGIPFDDDANDDAYFFSSGPSPDPGDPQSEEEMLQQLSKRDRVLLWLDVRVFITTHLKSILSMPAVVKEEHAQVNPEAPAFLPQDVIDRIAHSVAMIFSGISSPQFPAAVWGINNHWGRWAHLPFALVRAVCTRHLISKHGPEVASAVTTADTTATTAPETARGDRST</sequence>
<feature type="region of interest" description="Disordered" evidence="1">
    <location>
        <begin position="1353"/>
        <end position="1374"/>
    </location>
</feature>
<feature type="compositionally biased region" description="Gly residues" evidence="1">
    <location>
        <begin position="205"/>
        <end position="221"/>
    </location>
</feature>
<proteinExistence type="predicted"/>
<protein>
    <submittedName>
        <fullName evidence="2">Uncharacterized protein</fullName>
    </submittedName>
</protein>
<dbReference type="RefSeq" id="XP_009492377.1">
    <property type="nucleotide sequence ID" value="XM_009494102.1"/>
</dbReference>
<reference evidence="2" key="1">
    <citation type="submission" date="2013-04" db="EMBL/GenBank/DDBJ databases">
        <title>The Genome Sequence of Fonticula alba ATCC 38817.</title>
        <authorList>
            <consortium name="The Broad Institute Genomics Platform"/>
            <person name="Russ C."/>
            <person name="Cuomo C."/>
            <person name="Burger G."/>
            <person name="Gray M.W."/>
            <person name="Holland P.W.H."/>
            <person name="King N."/>
            <person name="Lang F.B.F."/>
            <person name="Roger A.J."/>
            <person name="Ruiz-Trillo I."/>
            <person name="Brown M."/>
            <person name="Walker B."/>
            <person name="Young S."/>
            <person name="Zeng Q."/>
            <person name="Gargeya S."/>
            <person name="Fitzgerald M."/>
            <person name="Haas B."/>
            <person name="Abouelleil A."/>
            <person name="Allen A.W."/>
            <person name="Alvarado L."/>
            <person name="Arachchi H.M."/>
            <person name="Berlin A.M."/>
            <person name="Chapman S.B."/>
            <person name="Gainer-Dewar J."/>
            <person name="Goldberg J."/>
            <person name="Griggs A."/>
            <person name="Gujja S."/>
            <person name="Hansen M."/>
            <person name="Howarth C."/>
            <person name="Imamovic A."/>
            <person name="Ireland A."/>
            <person name="Larimer J."/>
            <person name="McCowan C."/>
            <person name="Murphy C."/>
            <person name="Pearson M."/>
            <person name="Poon T.W."/>
            <person name="Priest M."/>
            <person name="Roberts A."/>
            <person name="Saif S."/>
            <person name="Shea T."/>
            <person name="Sisk P."/>
            <person name="Sykes S."/>
            <person name="Wortman J."/>
            <person name="Nusbaum C."/>
            <person name="Birren B."/>
        </authorList>
    </citation>
    <scope>NUCLEOTIDE SEQUENCE [LARGE SCALE GENOMIC DNA]</scope>
    <source>
        <strain evidence="2">ATCC 38817</strain>
    </source>
</reference>
<name>A0A058ZFE6_FONAL</name>
<keyword evidence="3" id="KW-1185">Reference proteome</keyword>
<feature type="compositionally biased region" description="Low complexity" evidence="1">
    <location>
        <begin position="31"/>
        <end position="49"/>
    </location>
</feature>
<feature type="compositionally biased region" description="Low complexity" evidence="1">
    <location>
        <begin position="1353"/>
        <end position="1367"/>
    </location>
</feature>